<evidence type="ECO:0000256" key="1">
    <source>
        <dbReference type="ARBA" id="ARBA00001922"/>
    </source>
</evidence>
<dbReference type="EMBL" id="BJTG01000006">
    <property type="protein sequence ID" value="GEJ57989.1"/>
    <property type="molecule type" value="Genomic_DNA"/>
</dbReference>
<evidence type="ECO:0000259" key="12">
    <source>
        <dbReference type="Pfam" id="PF00317"/>
    </source>
</evidence>
<dbReference type="PANTHER" id="PTHR43371:SF1">
    <property type="entry name" value="RIBONUCLEOSIDE-DIPHOSPHATE REDUCTASE"/>
    <property type="match status" value="1"/>
</dbReference>
<dbReference type="EC" id="1.17.4.1" evidence="11"/>
<evidence type="ECO:0000256" key="6">
    <source>
        <dbReference type="ARBA" id="ARBA00023002"/>
    </source>
</evidence>
<evidence type="ECO:0000256" key="8">
    <source>
        <dbReference type="ARBA" id="ARBA00023157"/>
    </source>
</evidence>
<dbReference type="Proteomes" id="UP000503640">
    <property type="component" value="Unassembled WGS sequence"/>
</dbReference>
<dbReference type="NCBIfam" id="TIGR02504">
    <property type="entry name" value="NrdJ_Z"/>
    <property type="match status" value="1"/>
</dbReference>
<dbReference type="AlphaFoldDB" id="A0A7I9VPD1"/>
<reference evidence="15" key="1">
    <citation type="journal article" date="2020" name="Appl. Environ. Microbiol.">
        <title>Diazotrophic Anaeromyxobacter Isolates from Soils.</title>
        <authorList>
            <person name="Masuda Y."/>
            <person name="Yamanaka H."/>
            <person name="Xu Z.X."/>
            <person name="Shiratori Y."/>
            <person name="Aono T."/>
            <person name="Amachi S."/>
            <person name="Senoo K."/>
            <person name="Itoh H."/>
        </authorList>
    </citation>
    <scope>NUCLEOTIDE SEQUENCE [LARGE SCALE GENOMIC DNA]</scope>
    <source>
        <strain evidence="15">R267</strain>
    </source>
</reference>
<proteinExistence type="inferred from homology"/>
<dbReference type="InterPro" id="IPR050862">
    <property type="entry name" value="RdRp_reductase_class-2"/>
</dbReference>
<dbReference type="Gene3D" id="3.20.70.20">
    <property type="match status" value="1"/>
</dbReference>
<dbReference type="Pfam" id="PF00317">
    <property type="entry name" value="Ribonuc_red_lgN"/>
    <property type="match status" value="1"/>
</dbReference>
<evidence type="ECO:0000313" key="14">
    <source>
        <dbReference type="EMBL" id="GEJ57989.1"/>
    </source>
</evidence>
<name>A0A7I9VPD1_9BACT</name>
<dbReference type="GO" id="GO:0004748">
    <property type="term" value="F:ribonucleoside-diphosphate reductase activity, thioredoxin disulfide as acceptor"/>
    <property type="evidence" value="ECO:0007669"/>
    <property type="project" value="UniProtKB-EC"/>
</dbReference>
<dbReference type="GO" id="GO:0071897">
    <property type="term" value="P:DNA biosynthetic process"/>
    <property type="evidence" value="ECO:0007669"/>
    <property type="project" value="UniProtKB-KW"/>
</dbReference>
<dbReference type="InterPro" id="IPR013344">
    <property type="entry name" value="RNR_NrdJ/NrdZ"/>
</dbReference>
<gene>
    <name evidence="14" type="primary">nrdJ_2</name>
    <name evidence="14" type="ORF">AMYX_27300</name>
</gene>
<comment type="function">
    <text evidence="11">Catalyzes the reduction of ribonucleotides to deoxyribonucleotides. May function to provide a pool of deoxyribonucleotide precursors for DNA repair during oxygen limitation and/or for immediate growth after restoration of oxygen.</text>
</comment>
<evidence type="ECO:0000256" key="2">
    <source>
        <dbReference type="ARBA" id="ARBA00007405"/>
    </source>
</evidence>
<keyword evidence="7" id="KW-0215">Deoxyribonucleotide synthesis</keyword>
<organism evidence="14 15">
    <name type="scientific">Anaeromyxobacter diazotrophicus</name>
    <dbReference type="NCBI Taxonomy" id="2590199"/>
    <lineage>
        <taxon>Bacteria</taxon>
        <taxon>Pseudomonadati</taxon>
        <taxon>Myxococcota</taxon>
        <taxon>Myxococcia</taxon>
        <taxon>Myxococcales</taxon>
        <taxon>Cystobacterineae</taxon>
        <taxon>Anaeromyxobacteraceae</taxon>
        <taxon>Anaeromyxobacter</taxon>
    </lineage>
</organism>
<keyword evidence="3 11" id="KW-0846">Cobalamin</keyword>
<evidence type="ECO:0000256" key="11">
    <source>
        <dbReference type="RuleBase" id="RU364064"/>
    </source>
</evidence>
<comment type="similarity">
    <text evidence="2 11">Belongs to the ribonucleoside diphosphate reductase class-2 family.</text>
</comment>
<keyword evidence="5 11" id="KW-0547">Nucleotide-binding</keyword>
<dbReference type="InterPro" id="IPR000788">
    <property type="entry name" value="RNR_lg_C"/>
</dbReference>
<keyword evidence="4 11" id="KW-0237">DNA synthesis</keyword>
<feature type="domain" description="Ribonucleotide reductase large subunit C-terminal" evidence="13">
    <location>
        <begin position="83"/>
        <end position="396"/>
    </location>
</feature>
<evidence type="ECO:0000256" key="10">
    <source>
        <dbReference type="ARBA" id="ARBA00047754"/>
    </source>
</evidence>
<comment type="catalytic activity">
    <reaction evidence="10 11">
        <text>a 2'-deoxyribonucleoside 5'-diphosphate + [thioredoxin]-disulfide + H2O = a ribonucleoside 5'-diphosphate + [thioredoxin]-dithiol</text>
        <dbReference type="Rhea" id="RHEA:23252"/>
        <dbReference type="Rhea" id="RHEA-COMP:10698"/>
        <dbReference type="Rhea" id="RHEA-COMP:10700"/>
        <dbReference type="ChEBI" id="CHEBI:15377"/>
        <dbReference type="ChEBI" id="CHEBI:29950"/>
        <dbReference type="ChEBI" id="CHEBI:50058"/>
        <dbReference type="ChEBI" id="CHEBI:57930"/>
        <dbReference type="ChEBI" id="CHEBI:73316"/>
        <dbReference type="EC" id="1.17.4.1"/>
    </reaction>
</comment>
<accession>A0A7I9VPD1</accession>
<evidence type="ECO:0000256" key="7">
    <source>
        <dbReference type="ARBA" id="ARBA00023116"/>
    </source>
</evidence>
<evidence type="ECO:0000313" key="15">
    <source>
        <dbReference type="Proteomes" id="UP000503640"/>
    </source>
</evidence>
<dbReference type="PRINTS" id="PR01183">
    <property type="entry name" value="RIBORDTASEM1"/>
</dbReference>
<evidence type="ECO:0000259" key="13">
    <source>
        <dbReference type="Pfam" id="PF02867"/>
    </source>
</evidence>
<feature type="domain" description="Ribonucleotide reductase large subunit N-terminal" evidence="12">
    <location>
        <begin position="3"/>
        <end position="79"/>
    </location>
</feature>
<dbReference type="SUPFAM" id="SSF48168">
    <property type="entry name" value="R1 subunit of ribonucleotide reductase, N-terminal domain"/>
    <property type="match status" value="1"/>
</dbReference>
<dbReference type="CDD" id="cd02888">
    <property type="entry name" value="RNR_II_dimer"/>
    <property type="match status" value="1"/>
</dbReference>
<dbReference type="InterPro" id="IPR008926">
    <property type="entry name" value="RNR_R1-su_N"/>
</dbReference>
<sequence length="595" mass="62826">MARLTDNARAVLARRYLLRDDAGAVLEEPEGLWRRVATALAAAEEPGERSRWAERFEARMAGLELLPNSPTLMNAGRAGGQLAACFVLPVDDDLASIFDALKWAALIHQSGGGTGFSFSRLRPKGDLVRTTHGVASGPVSFIRVFDAATETIKQGGVRRGANMAVLGVEHPDVLEFVDAKRGPGLENFNISVAASDAFMRAAQRGEPFALRHPRSGAPAVEVSARELLDRIAGAAWASGEPGLVFLDRVEAANPTPDLARFEAVNPCGEQPLLPFEACTLGSINLGRFARGGAVDWDGLAACVRDGVRLLDDVLTVNVWPLPQIAAVSARNRKIGLGVMGWADLLVQLGVAYDAPAALALADELMGFVQREAHAASEALAAERGPFPGFATSALARAGGRPRRNATVTTIAPTGTLSVIAGCSSGVEPLFAVAYVRHALGGVSLEEEHPELLGRLRALGAEAALPRLLANGRARGVPGVPEEIQRVFATAHDVAPEVHVRMQAAFQRHVDNGVSKTINLPREATVESVRRAYELAFELGCKGITVYRDGTREGQVLTHGVAAAPNGCPQCGGLLTRSGGCETCQACGYATCETTE</sequence>
<dbReference type="SUPFAM" id="SSF51998">
    <property type="entry name" value="PFL-like glycyl radical enzymes"/>
    <property type="match status" value="1"/>
</dbReference>
<keyword evidence="9 11" id="KW-0170">Cobalt</keyword>
<dbReference type="GO" id="GO:0009263">
    <property type="term" value="P:deoxyribonucleotide biosynthetic process"/>
    <property type="evidence" value="ECO:0007669"/>
    <property type="project" value="UniProtKB-KW"/>
</dbReference>
<keyword evidence="8" id="KW-1015">Disulfide bond</keyword>
<evidence type="ECO:0000256" key="4">
    <source>
        <dbReference type="ARBA" id="ARBA00022634"/>
    </source>
</evidence>
<dbReference type="UniPathway" id="UPA00326"/>
<dbReference type="Pfam" id="PF02867">
    <property type="entry name" value="Ribonuc_red_lgC"/>
    <property type="match status" value="2"/>
</dbReference>
<dbReference type="GO" id="GO:0005524">
    <property type="term" value="F:ATP binding"/>
    <property type="evidence" value="ECO:0007669"/>
    <property type="project" value="InterPro"/>
</dbReference>
<keyword evidence="15" id="KW-1185">Reference proteome</keyword>
<evidence type="ECO:0000256" key="5">
    <source>
        <dbReference type="ARBA" id="ARBA00022741"/>
    </source>
</evidence>
<dbReference type="RefSeq" id="WP_176066102.1">
    <property type="nucleotide sequence ID" value="NZ_BJTG01000006.1"/>
</dbReference>
<protein>
    <recommendedName>
        <fullName evidence="11">Vitamin B12-dependent ribonucleotide reductase</fullName>
        <ecNumber evidence="11">1.17.4.1</ecNumber>
    </recommendedName>
</protein>
<feature type="domain" description="Ribonucleotide reductase large subunit C-terminal" evidence="13">
    <location>
        <begin position="403"/>
        <end position="546"/>
    </location>
</feature>
<dbReference type="PANTHER" id="PTHR43371">
    <property type="entry name" value="VITAMIN B12-DEPENDENT RIBONUCLEOTIDE REDUCTASE"/>
    <property type="match status" value="1"/>
</dbReference>
<comment type="cofactor">
    <cofactor evidence="1 11">
        <name>adenosylcob(III)alamin</name>
        <dbReference type="ChEBI" id="CHEBI:18408"/>
    </cofactor>
</comment>
<evidence type="ECO:0000256" key="9">
    <source>
        <dbReference type="ARBA" id="ARBA00023285"/>
    </source>
</evidence>
<comment type="caution">
    <text evidence="14">The sequence shown here is derived from an EMBL/GenBank/DDBJ whole genome shotgun (WGS) entry which is preliminary data.</text>
</comment>
<evidence type="ECO:0000256" key="3">
    <source>
        <dbReference type="ARBA" id="ARBA00022628"/>
    </source>
</evidence>
<dbReference type="GO" id="GO:0031419">
    <property type="term" value="F:cobalamin binding"/>
    <property type="evidence" value="ECO:0007669"/>
    <property type="project" value="UniProtKB-KW"/>
</dbReference>
<dbReference type="InterPro" id="IPR013509">
    <property type="entry name" value="RNR_lsu_N"/>
</dbReference>
<keyword evidence="6 11" id="KW-0560">Oxidoreductase</keyword>